<organism evidence="5 6">
    <name type="scientific">Microbacterium oleivorans</name>
    <dbReference type="NCBI Taxonomy" id="273677"/>
    <lineage>
        <taxon>Bacteria</taxon>
        <taxon>Bacillati</taxon>
        <taxon>Actinomycetota</taxon>
        <taxon>Actinomycetes</taxon>
        <taxon>Micrococcales</taxon>
        <taxon>Microbacteriaceae</taxon>
        <taxon>Microbacterium</taxon>
    </lineage>
</organism>
<dbReference type="PANTHER" id="PTHR20842:SF0">
    <property type="entry name" value="ALPHA-ASPARTYL DIPEPTIDASE"/>
    <property type="match status" value="1"/>
</dbReference>
<dbReference type="AlphaFoldDB" id="A0A7D5ESH5"/>
<keyword evidence="4" id="KW-0720">Serine protease</keyword>
<dbReference type="Gene3D" id="3.40.50.880">
    <property type="match status" value="1"/>
</dbReference>
<evidence type="ECO:0000256" key="4">
    <source>
        <dbReference type="ARBA" id="ARBA00022825"/>
    </source>
</evidence>
<dbReference type="PANTHER" id="PTHR20842">
    <property type="entry name" value="PROTEASE S51 ALPHA-ASPARTYL DIPEPTIDASE"/>
    <property type="match status" value="1"/>
</dbReference>
<comment type="similarity">
    <text evidence="1">Belongs to the peptidase S51 family.</text>
</comment>
<keyword evidence="2" id="KW-0645">Protease</keyword>
<dbReference type="CDD" id="cd03146">
    <property type="entry name" value="GAT1_Peptidase_E"/>
    <property type="match status" value="1"/>
</dbReference>
<gene>
    <name evidence="5" type="ORF">HW566_09545</name>
</gene>
<keyword evidence="3" id="KW-0378">Hydrolase</keyword>
<evidence type="ECO:0000313" key="6">
    <source>
        <dbReference type="Proteomes" id="UP000509638"/>
    </source>
</evidence>
<dbReference type="InterPro" id="IPR005320">
    <property type="entry name" value="Peptidase_S51"/>
</dbReference>
<dbReference type="EMBL" id="CP058316">
    <property type="protein sequence ID" value="QLD11985.1"/>
    <property type="molecule type" value="Genomic_DNA"/>
</dbReference>
<reference evidence="5 6" key="1">
    <citation type="submission" date="2020-06" db="EMBL/GenBank/DDBJ databases">
        <authorList>
            <person name="Jo H."/>
        </authorList>
    </citation>
    <scope>NUCLEOTIDE SEQUENCE [LARGE SCALE GENOMIC DNA]</scope>
    <source>
        <strain evidence="5 6">I46</strain>
    </source>
</reference>
<evidence type="ECO:0000313" key="5">
    <source>
        <dbReference type="EMBL" id="QLD11985.1"/>
    </source>
</evidence>
<dbReference type="SUPFAM" id="SSF52317">
    <property type="entry name" value="Class I glutamine amidotransferase-like"/>
    <property type="match status" value="1"/>
</dbReference>
<dbReference type="Pfam" id="PF03575">
    <property type="entry name" value="Peptidase_S51"/>
    <property type="match status" value="1"/>
</dbReference>
<dbReference type="GO" id="GO:0008236">
    <property type="term" value="F:serine-type peptidase activity"/>
    <property type="evidence" value="ECO:0007669"/>
    <property type="project" value="UniProtKB-KW"/>
</dbReference>
<dbReference type="GO" id="GO:0006508">
    <property type="term" value="P:proteolysis"/>
    <property type="evidence" value="ECO:0007669"/>
    <property type="project" value="UniProtKB-KW"/>
</dbReference>
<accession>A0A7D5ESH5</accession>
<dbReference type="Proteomes" id="UP000509638">
    <property type="component" value="Chromosome"/>
</dbReference>
<protein>
    <submittedName>
        <fullName evidence="5">Peptidase E</fullName>
    </submittedName>
</protein>
<evidence type="ECO:0000256" key="3">
    <source>
        <dbReference type="ARBA" id="ARBA00022801"/>
    </source>
</evidence>
<evidence type="ECO:0000256" key="2">
    <source>
        <dbReference type="ARBA" id="ARBA00022670"/>
    </source>
</evidence>
<dbReference type="RefSeq" id="WP_178012379.1">
    <property type="nucleotide sequence ID" value="NZ_CP058316.1"/>
</dbReference>
<sequence>MTRSRTILATCGGWSPAQWGDVEFSPLQRYALDLTGVTGRRPRVAFINTAAGDQRVDEGRELAAAQQLGVDAVHIRLFGRNQPDLREAVLASDLVWVAGGSVANLLAVWRVHGLPEVLAAAADQGTVLAGTSAGAICWHVGGPTTTFGPVAVIDDALGFVDRSVGVHYDSQPDRRPALQRAVADGTLPNGFGLDEGAAVLYVDGEPVEMLTEAPDGAVWAVKRDGDGVTESRCETRLLA</sequence>
<evidence type="ECO:0000256" key="1">
    <source>
        <dbReference type="ARBA" id="ARBA00006534"/>
    </source>
</evidence>
<proteinExistence type="inferred from homology"/>
<name>A0A7D5ESH5_9MICO</name>
<dbReference type="InterPro" id="IPR029062">
    <property type="entry name" value="Class_I_gatase-like"/>
</dbReference>